<feature type="region of interest" description="Disordered" evidence="10">
    <location>
        <begin position="720"/>
        <end position="739"/>
    </location>
</feature>
<feature type="domain" description="Ig-like" evidence="12">
    <location>
        <begin position="461"/>
        <end position="546"/>
    </location>
</feature>
<feature type="compositionally biased region" description="Acidic residues" evidence="10">
    <location>
        <begin position="673"/>
        <end position="691"/>
    </location>
</feature>
<proteinExistence type="inferred from homology"/>
<accession>A0A811VFC1</accession>
<dbReference type="PRINTS" id="PR00014">
    <property type="entry name" value="FNTYPEIII"/>
</dbReference>
<keyword evidence="7" id="KW-1015">Disulfide bond</keyword>
<dbReference type="FunFam" id="2.60.40.10:FF:001797">
    <property type="entry name" value="Frazzled, isoform C"/>
    <property type="match status" value="1"/>
</dbReference>
<feature type="compositionally biased region" description="Polar residues" evidence="10">
    <location>
        <begin position="660"/>
        <end position="671"/>
    </location>
</feature>
<dbReference type="InterPro" id="IPR010560">
    <property type="entry name" value="Neogenin_C"/>
</dbReference>
<evidence type="ECO:0000313" key="15">
    <source>
        <dbReference type="Proteomes" id="UP000606786"/>
    </source>
</evidence>
<dbReference type="PROSITE" id="PS50853">
    <property type="entry name" value="FN3"/>
    <property type="match status" value="6"/>
</dbReference>
<dbReference type="SUPFAM" id="SSF49265">
    <property type="entry name" value="Fibronectin type III"/>
    <property type="match status" value="4"/>
</dbReference>
<evidence type="ECO:0000313" key="14">
    <source>
        <dbReference type="EMBL" id="CAD7013947.1"/>
    </source>
</evidence>
<feature type="compositionally biased region" description="Polar residues" evidence="10">
    <location>
        <begin position="1538"/>
        <end position="1558"/>
    </location>
</feature>
<feature type="compositionally biased region" description="Low complexity" evidence="10">
    <location>
        <begin position="607"/>
        <end position="618"/>
    </location>
</feature>
<protein>
    <submittedName>
        <fullName evidence="14">(Mediterranean fruit fly) hypothetical protein</fullName>
    </submittedName>
</protein>
<dbReference type="CDD" id="cd00063">
    <property type="entry name" value="FN3"/>
    <property type="match status" value="6"/>
</dbReference>
<dbReference type="EMBL" id="CAJHJT010000056">
    <property type="protein sequence ID" value="CAD7013947.1"/>
    <property type="molecule type" value="Genomic_DNA"/>
</dbReference>
<comment type="subcellular location">
    <subcellularLocation>
        <location evidence="1">Membrane</location>
        <topology evidence="1">Single-pass type I membrane protein</topology>
    </subcellularLocation>
</comment>
<feature type="domain" description="Fibronectin type-III" evidence="13">
    <location>
        <begin position="784"/>
        <end position="877"/>
    </location>
</feature>
<evidence type="ECO:0000256" key="10">
    <source>
        <dbReference type="SAM" id="MobiDB-lite"/>
    </source>
</evidence>
<dbReference type="Pfam" id="PF00041">
    <property type="entry name" value="fn3"/>
    <property type="match status" value="6"/>
</dbReference>
<feature type="compositionally biased region" description="Polar residues" evidence="10">
    <location>
        <begin position="561"/>
        <end position="570"/>
    </location>
</feature>
<evidence type="ECO:0000259" key="12">
    <source>
        <dbReference type="PROSITE" id="PS50835"/>
    </source>
</evidence>
<evidence type="ECO:0000256" key="1">
    <source>
        <dbReference type="ARBA" id="ARBA00004479"/>
    </source>
</evidence>
<keyword evidence="4" id="KW-0677">Repeat</keyword>
<organism evidence="14 15">
    <name type="scientific">Ceratitis capitata</name>
    <name type="common">Mediterranean fruit fly</name>
    <name type="synonym">Tephritis capitata</name>
    <dbReference type="NCBI Taxonomy" id="7213"/>
    <lineage>
        <taxon>Eukaryota</taxon>
        <taxon>Metazoa</taxon>
        <taxon>Ecdysozoa</taxon>
        <taxon>Arthropoda</taxon>
        <taxon>Hexapoda</taxon>
        <taxon>Insecta</taxon>
        <taxon>Pterygota</taxon>
        <taxon>Neoptera</taxon>
        <taxon>Endopterygota</taxon>
        <taxon>Diptera</taxon>
        <taxon>Brachycera</taxon>
        <taxon>Muscomorpha</taxon>
        <taxon>Tephritoidea</taxon>
        <taxon>Tephritidae</taxon>
        <taxon>Ceratitis</taxon>
        <taxon>Ceratitis</taxon>
    </lineage>
</organism>
<evidence type="ECO:0000256" key="3">
    <source>
        <dbReference type="ARBA" id="ARBA00022692"/>
    </source>
</evidence>
<dbReference type="GO" id="GO:0098609">
    <property type="term" value="P:cell-cell adhesion"/>
    <property type="evidence" value="ECO:0007669"/>
    <property type="project" value="TreeGrafter"/>
</dbReference>
<dbReference type="FunFam" id="2.60.40.10:FF:001472">
    <property type="entry name" value="Frazzled, isoform B"/>
    <property type="match status" value="1"/>
</dbReference>
<dbReference type="OrthoDB" id="114660at2759"/>
<evidence type="ECO:0000256" key="7">
    <source>
        <dbReference type="ARBA" id="ARBA00023157"/>
    </source>
</evidence>
<dbReference type="InterPro" id="IPR003598">
    <property type="entry name" value="Ig_sub2"/>
</dbReference>
<evidence type="ECO:0000256" key="2">
    <source>
        <dbReference type="ARBA" id="ARBA00009588"/>
    </source>
</evidence>
<dbReference type="PANTHER" id="PTHR44170:SF54">
    <property type="entry name" value="FI24025P1"/>
    <property type="match status" value="1"/>
</dbReference>
<dbReference type="Gene3D" id="2.60.40.10">
    <property type="entry name" value="Immunoglobulins"/>
    <property type="match status" value="10"/>
</dbReference>
<sequence>MSTAIIFSEFRTKRTSANEQRPTMISAYASPTTTVGNHGRVASIVSSCLHRWLEACRNRFTQQSRQNSNNKELPQNHQRNEMSCTHALVRVLRAAAAAVCTRRNGITRTWKNWGQGFFCVHTSRLRGERVYSSGKPMWSPTLAPVRIEWHNEAAGKLHFVLTFKIEPQDVVVPEGHSVLLQCGGFALNGKSNKLQPIIRWRGPDGQDLGIVGDTFRNQLNNGSLYISSVEENRGLTGSYQCLLSADGIGTIVSRSAVVSIARLPDLNQDFIETYLLPGQTAYFRCMIGQLQPGIKHVVQWIKDDMPLVLDKLRMVVLPNGALEIDEVDVGDRGAYHCNVTSGSVSRLSSKTSLNIKKLTEAGSESLAPSFLVGPSPKTVKEGDSVTLDCVANGLPKPQIKWLRDGAELDLSDLDSPFSIIGTGSLHISSAEDTHSGNYQCRASNTVDSLDAQATVQVLVPPKFIKSPKDKTAHEKEELELECAIRGKPKPLIQWLKNGDVITPNTYMQLVGGHNLRIFGLLQSDAGMFQCVGTNPAGSVQAAARLRVVQTGKSKKYRPTHVDQTPKSPSLPSAAPMRRRKVGGASKGLDPFDTFGDALDNSMGSTRSLSKSALDSLLSQRGRKLPRPERPQNDNSYGEFASLKDLEQLDIEEDMDTSMELPTSTHEFNSGNMGDDEDNDDEENEDEYDDTNDNQEFIDAYKHGDDPNKVLNSWKNKNKKQISSATSNSQAASSSSSYLSSDLDGLEGTIGITGVGDVGGAAGILQPGGGVTHINGALLNRLPGPPHDLVAQIVKPRFVTLSWMEPKKNPVEVVSYTVYYKMSNSEREQKIVTKSHDDQQVNIQNLLPGKTYQFRVVANTNFGPGDSSEILEERTQPEENISGPPRNVDGHATSEREIFVKWDPPTVTNGEILKYRIYYSENDSGAEMYYDSTSLSAVISELRPYTDYTITVVPFNKNGMGDPSNEIKVKTYSSTPTEPPNNVTLEVTSSTSVTVHWEPPAEEERNGQITGYKIRYRKLKDTPQVKSTPANIRYFELNGLERHSEYQIKIAAMTVNGSGPFTEWNRVMTLENDLDETQVPGKPVWIGIQPGGDNIALHWGPPHQHEIKIRSYVLGWGRGIPDENTIELKESERYYVLKNLESNTEYVVSLRARNSKGDGPPIYDNIKTRDEEPLDIPVPLEVPVGLRAITMSSSSIVVYWIDTTLSKNQHVIDNRHYTVRYGISGSSRFRYHNTTDLNCMINDLRPNTQYEFAVKVVKGRRESAWSMSVLNSTYQNVPITPPRELTVRPDEQNPQTVILQWLPPKHSLGQITGYNIYYTTDTTKRDRDWSIEAFAGDETMMMLPNLKPYTTYYFKVQARVGKGASNAPFSALVAYTTAAAVVMQEPKPIAKGISNEIILYSVAGGVVFVVIIFVAVMVVVCRRKPQSTPDHNKKSYQNVGVPKPPDLWIHHDQMELKNIDKNIHSTTPVCSDGASSSGALTLPRSVVHEYDVDTPVPVTNSLDKRSYVPGYMTTSMNSTMERPQYPRTQYNISANRSHMTVDTGHSQQSLTQQPGSLAQTPEHPYGYEGNFCNPGYPNGGAGGGAGPGGGPINNGGVSTIESSKRGHPLKSFSVPGPPPTGGATPVNKHTPAVTIRPQNQSPYKKPSFSAATPTNRLQGGSSVAHSNDEIQRLAPSTSTEELNQEMANLEGLMKDLSAITANEFEV</sequence>
<keyword evidence="9" id="KW-0393">Immunoglobulin domain</keyword>
<dbReference type="PROSITE" id="PS50835">
    <property type="entry name" value="IG_LIKE"/>
    <property type="match status" value="4"/>
</dbReference>
<gene>
    <name evidence="14" type="ORF">CCAP1982_LOCUS21957</name>
</gene>
<dbReference type="InterPro" id="IPR003961">
    <property type="entry name" value="FN3_dom"/>
</dbReference>
<dbReference type="InterPro" id="IPR036116">
    <property type="entry name" value="FN3_sf"/>
</dbReference>
<feature type="region of interest" description="Disordered" evidence="10">
    <location>
        <begin position="1538"/>
        <end position="1568"/>
    </location>
</feature>
<dbReference type="InterPro" id="IPR003599">
    <property type="entry name" value="Ig_sub"/>
</dbReference>
<feature type="compositionally biased region" description="Polar residues" evidence="10">
    <location>
        <begin position="1648"/>
        <end position="1664"/>
    </location>
</feature>
<evidence type="ECO:0000256" key="4">
    <source>
        <dbReference type="ARBA" id="ARBA00022737"/>
    </source>
</evidence>
<dbReference type="InterPro" id="IPR013783">
    <property type="entry name" value="Ig-like_fold"/>
</dbReference>
<dbReference type="SMART" id="SM00408">
    <property type="entry name" value="IGc2"/>
    <property type="match status" value="3"/>
</dbReference>
<evidence type="ECO:0000256" key="9">
    <source>
        <dbReference type="ARBA" id="ARBA00023319"/>
    </source>
</evidence>
<evidence type="ECO:0000256" key="8">
    <source>
        <dbReference type="ARBA" id="ARBA00023180"/>
    </source>
</evidence>
<dbReference type="FunFam" id="2.60.40.10:FF:000004">
    <property type="entry name" value="DCC isoform 1"/>
    <property type="match status" value="1"/>
</dbReference>
<evidence type="ECO:0000256" key="5">
    <source>
        <dbReference type="ARBA" id="ARBA00022989"/>
    </source>
</evidence>
<feature type="domain" description="Ig-like" evidence="12">
    <location>
        <begin position="140"/>
        <end position="259"/>
    </location>
</feature>
<dbReference type="InterPro" id="IPR036179">
    <property type="entry name" value="Ig-like_dom_sf"/>
</dbReference>
<feature type="domain" description="Fibronectin type-III" evidence="13">
    <location>
        <begin position="1078"/>
        <end position="1172"/>
    </location>
</feature>
<dbReference type="Proteomes" id="UP000606786">
    <property type="component" value="Unassembled WGS sequence"/>
</dbReference>
<feature type="region of interest" description="Disordered" evidence="10">
    <location>
        <begin position="660"/>
        <end position="691"/>
    </location>
</feature>
<reference evidence="14" key="1">
    <citation type="submission" date="2020-11" db="EMBL/GenBank/DDBJ databases">
        <authorList>
            <person name="Whitehead M."/>
        </authorList>
    </citation>
    <scope>NUCLEOTIDE SEQUENCE</scope>
    <source>
        <strain evidence="14">EGII</strain>
    </source>
</reference>
<comment type="similarity">
    <text evidence="2">Belongs to the immunoglobulin superfamily. DCC family.</text>
</comment>
<dbReference type="GO" id="GO:0030154">
    <property type="term" value="P:cell differentiation"/>
    <property type="evidence" value="ECO:0007669"/>
    <property type="project" value="UniProtKB-ARBA"/>
</dbReference>
<dbReference type="InterPro" id="IPR013098">
    <property type="entry name" value="Ig_I-set"/>
</dbReference>
<dbReference type="FunFam" id="2.60.40.10:FF:000028">
    <property type="entry name" value="Neuronal cell adhesion molecule"/>
    <property type="match status" value="2"/>
</dbReference>
<evidence type="ECO:0000256" key="6">
    <source>
        <dbReference type="ARBA" id="ARBA00023136"/>
    </source>
</evidence>
<keyword evidence="5 11" id="KW-1133">Transmembrane helix</keyword>
<feature type="domain" description="Fibronectin type-III" evidence="13">
    <location>
        <begin position="883"/>
        <end position="973"/>
    </location>
</feature>
<feature type="region of interest" description="Disordered" evidence="10">
    <location>
        <begin position="1581"/>
        <end position="1666"/>
    </location>
</feature>
<dbReference type="PANTHER" id="PTHR44170">
    <property type="entry name" value="PROTEIN SIDEKICK"/>
    <property type="match status" value="1"/>
</dbReference>
<feature type="domain" description="Ig-like" evidence="12">
    <location>
        <begin position="264"/>
        <end position="354"/>
    </location>
</feature>
<dbReference type="Pfam" id="PF07679">
    <property type="entry name" value="I-set"/>
    <property type="match status" value="1"/>
</dbReference>
<keyword evidence="3 11" id="KW-0812">Transmembrane</keyword>
<feature type="domain" description="Fibronectin type-III" evidence="13">
    <location>
        <begin position="1181"/>
        <end position="1275"/>
    </location>
</feature>
<feature type="domain" description="Ig-like" evidence="12">
    <location>
        <begin position="368"/>
        <end position="456"/>
    </location>
</feature>
<feature type="transmembrane region" description="Helical" evidence="11">
    <location>
        <begin position="1396"/>
        <end position="1420"/>
    </location>
</feature>
<feature type="compositionally biased region" description="Gly residues" evidence="10">
    <location>
        <begin position="1581"/>
        <end position="1592"/>
    </location>
</feature>
<dbReference type="SUPFAM" id="SSF48726">
    <property type="entry name" value="Immunoglobulin"/>
    <property type="match status" value="3"/>
</dbReference>
<feature type="compositionally biased region" description="Low complexity" evidence="10">
    <location>
        <begin position="722"/>
        <end position="739"/>
    </location>
</feature>
<feature type="domain" description="Fibronectin type-III" evidence="13">
    <location>
        <begin position="978"/>
        <end position="1071"/>
    </location>
</feature>
<dbReference type="FunFam" id="2.60.40.10:FF:001448">
    <property type="entry name" value="Frazzled, isoform C"/>
    <property type="match status" value="1"/>
</dbReference>
<evidence type="ECO:0000259" key="13">
    <source>
        <dbReference type="PROSITE" id="PS50853"/>
    </source>
</evidence>
<name>A0A811VFC1_CERCA</name>
<dbReference type="InterPro" id="IPR007110">
    <property type="entry name" value="Ig-like_dom"/>
</dbReference>
<dbReference type="CDD" id="cd00096">
    <property type="entry name" value="Ig"/>
    <property type="match status" value="1"/>
</dbReference>
<dbReference type="SMART" id="SM00060">
    <property type="entry name" value="FN3"/>
    <property type="match status" value="6"/>
</dbReference>
<feature type="region of interest" description="Disordered" evidence="10">
    <location>
        <begin position="551"/>
        <end position="644"/>
    </location>
</feature>
<comment type="caution">
    <text evidence="14">The sequence shown here is derived from an EMBL/GenBank/DDBJ whole genome shotgun (WGS) entry which is preliminary data.</text>
</comment>
<keyword evidence="8" id="KW-0325">Glycoprotein</keyword>
<dbReference type="FunFam" id="2.60.40.10:FF:002008">
    <property type="entry name" value="Frazzled, isoform B"/>
    <property type="match status" value="1"/>
</dbReference>
<dbReference type="Pfam" id="PF06583">
    <property type="entry name" value="Neogenin_C"/>
    <property type="match status" value="2"/>
</dbReference>
<dbReference type="SMART" id="SM00409">
    <property type="entry name" value="IG"/>
    <property type="match status" value="4"/>
</dbReference>
<dbReference type="GO" id="GO:0016020">
    <property type="term" value="C:membrane"/>
    <property type="evidence" value="ECO:0007669"/>
    <property type="project" value="UniProtKB-SubCell"/>
</dbReference>
<keyword evidence="15" id="KW-1185">Reference proteome</keyword>
<feature type="domain" description="Fibronectin type-III" evidence="13">
    <location>
        <begin position="1280"/>
        <end position="1379"/>
    </location>
</feature>
<dbReference type="GO" id="GO:0009653">
    <property type="term" value="P:anatomical structure morphogenesis"/>
    <property type="evidence" value="ECO:0007669"/>
    <property type="project" value="UniProtKB-ARBA"/>
</dbReference>
<dbReference type="Pfam" id="PF13927">
    <property type="entry name" value="Ig_3"/>
    <property type="match status" value="1"/>
</dbReference>
<evidence type="ECO:0000256" key="11">
    <source>
        <dbReference type="SAM" id="Phobius"/>
    </source>
</evidence>
<keyword evidence="6 11" id="KW-0472">Membrane</keyword>